<keyword evidence="4" id="KW-1185">Reference proteome</keyword>
<feature type="region of interest" description="Disordered" evidence="1">
    <location>
        <begin position="214"/>
        <end position="235"/>
    </location>
</feature>
<dbReference type="Proteomes" id="UP000247810">
    <property type="component" value="Unassembled WGS sequence"/>
</dbReference>
<keyword evidence="2" id="KW-0472">Membrane</keyword>
<feature type="compositionally biased region" description="Polar residues" evidence="1">
    <location>
        <begin position="28"/>
        <end position="39"/>
    </location>
</feature>
<reference evidence="3 4" key="1">
    <citation type="submission" date="2018-02" db="EMBL/GenBank/DDBJ databases">
        <title>The genomes of Aspergillus section Nigri reveals drivers in fungal speciation.</title>
        <authorList>
            <consortium name="DOE Joint Genome Institute"/>
            <person name="Vesth T.C."/>
            <person name="Nybo J."/>
            <person name="Theobald S."/>
            <person name="Brandl J."/>
            <person name="Frisvad J.C."/>
            <person name="Nielsen K.F."/>
            <person name="Lyhne E.K."/>
            <person name="Kogle M.E."/>
            <person name="Kuo A."/>
            <person name="Riley R."/>
            <person name="Clum A."/>
            <person name="Nolan M."/>
            <person name="Lipzen A."/>
            <person name="Salamov A."/>
            <person name="Henrissat B."/>
            <person name="Wiebenga A."/>
            <person name="De vries R.P."/>
            <person name="Grigoriev I.V."/>
            <person name="Mortensen U.H."/>
            <person name="Andersen M.R."/>
            <person name="Baker S.E."/>
        </authorList>
    </citation>
    <scope>NUCLEOTIDE SEQUENCE [LARGE SCALE GENOMIC DNA]</scope>
    <source>
        <strain evidence="3 4">CBS 707.79</strain>
    </source>
</reference>
<feature type="region of interest" description="Disordered" evidence="1">
    <location>
        <begin position="1"/>
        <end position="45"/>
    </location>
</feature>
<dbReference type="EMBL" id="KZ825937">
    <property type="protein sequence ID" value="PYH91686.1"/>
    <property type="molecule type" value="Genomic_DNA"/>
</dbReference>
<protein>
    <submittedName>
        <fullName evidence="3">Uncharacterized protein</fullName>
    </submittedName>
</protein>
<feature type="transmembrane region" description="Helical" evidence="2">
    <location>
        <begin position="129"/>
        <end position="160"/>
    </location>
</feature>
<sequence length="235" mass="25547">MALNQATAGLSGVTGVASRPPKLGADLKSTTRQTSQATQGVAKAPAQVTESVLPGQFPGDENNIKQTQREEGNTGPVFAPLRQWFSQALPRLMDRCESRLMWLLSWFLPAPNQARLYEEAARRPASSTFILCQLICCGIPLLIFFAGVFIFAAVAILLWAVLSLLILGPVLLVASMMGVSLWGWGWLLYGLLKWIDQNYLGGLLSRFWFSRSAGNGQSGDNGGEGTEDQTGEKQE</sequence>
<dbReference type="Pfam" id="PF16015">
    <property type="entry name" value="Promethin"/>
    <property type="match status" value="1"/>
</dbReference>
<evidence type="ECO:0000313" key="3">
    <source>
        <dbReference type="EMBL" id="PYH91686.1"/>
    </source>
</evidence>
<evidence type="ECO:0000313" key="4">
    <source>
        <dbReference type="Proteomes" id="UP000247810"/>
    </source>
</evidence>
<dbReference type="AlphaFoldDB" id="A0A319D2G9"/>
<accession>A0A319D2G9</accession>
<keyword evidence="2" id="KW-1133">Transmembrane helix</keyword>
<gene>
    <name evidence="3" type="ORF">BO71DRAFT_401171</name>
</gene>
<organism evidence="3 4">
    <name type="scientific">Aspergillus ellipticus CBS 707.79</name>
    <dbReference type="NCBI Taxonomy" id="1448320"/>
    <lineage>
        <taxon>Eukaryota</taxon>
        <taxon>Fungi</taxon>
        <taxon>Dikarya</taxon>
        <taxon>Ascomycota</taxon>
        <taxon>Pezizomycotina</taxon>
        <taxon>Eurotiomycetes</taxon>
        <taxon>Eurotiomycetidae</taxon>
        <taxon>Eurotiales</taxon>
        <taxon>Aspergillaceae</taxon>
        <taxon>Aspergillus</taxon>
        <taxon>Aspergillus subgen. Circumdati</taxon>
    </lineage>
</organism>
<evidence type="ECO:0000256" key="1">
    <source>
        <dbReference type="SAM" id="MobiDB-lite"/>
    </source>
</evidence>
<keyword evidence="2" id="KW-0812">Transmembrane</keyword>
<proteinExistence type="predicted"/>
<dbReference type="OrthoDB" id="4223899at2759"/>
<feature type="transmembrane region" description="Helical" evidence="2">
    <location>
        <begin position="166"/>
        <end position="189"/>
    </location>
</feature>
<evidence type="ECO:0000256" key="2">
    <source>
        <dbReference type="SAM" id="Phobius"/>
    </source>
</evidence>
<name>A0A319D2G9_9EURO</name>
<dbReference type="VEuPathDB" id="FungiDB:BO71DRAFT_401171"/>